<accession>A0AAW3ZWF0</accession>
<evidence type="ECO:0000256" key="1">
    <source>
        <dbReference type="ARBA" id="ARBA00022448"/>
    </source>
</evidence>
<feature type="chain" id="PRO_5044718297" description="ATP synthase subunit b" evidence="15">
    <location>
        <begin position="18"/>
        <end position="170"/>
    </location>
</feature>
<dbReference type="GO" id="GO:0005886">
    <property type="term" value="C:plasma membrane"/>
    <property type="evidence" value="ECO:0007669"/>
    <property type="project" value="UniProtKB-SubCell"/>
</dbReference>
<comment type="function">
    <text evidence="9 12">F(1)F(0) ATP synthase produces ATP from ADP in the presence of a proton or sodium gradient. F-type ATPases consist of two structural domains, F(1) containing the extramembraneous catalytic core and F(0) containing the membrane proton channel, linked together by a central stalk and a peripheral stalk. During catalysis, ATP synthesis in the catalytic domain of F(1) is coupled via a rotary mechanism of the central stalk subunits to proton translocation.</text>
</comment>
<dbReference type="EMBL" id="JADBHS010000002">
    <property type="protein sequence ID" value="MBE2985752.1"/>
    <property type="molecule type" value="Genomic_DNA"/>
</dbReference>
<evidence type="ECO:0000256" key="5">
    <source>
        <dbReference type="ARBA" id="ARBA00022989"/>
    </source>
</evidence>
<evidence type="ECO:0000256" key="2">
    <source>
        <dbReference type="ARBA" id="ARBA00022547"/>
    </source>
</evidence>
<sequence length="170" mass="19573">MKIKFLLLMVLPILAFASDHSGANYDIIERALNFLLFFSILIYFVAKPLKQLYLDRIANIANKLESIQEKLRASKAKKDDALKRVEEAKINAASLVETAKKEAQNLVQKVKKESELEIVNMERSFKDQKDFEERKMTKTVVNEILNEIFASDSLKIDQKELINIILKKVS</sequence>
<dbReference type="EMBL" id="LIWG01000001">
    <property type="protein sequence ID" value="MBE3607165.1"/>
    <property type="molecule type" value="Genomic_DNA"/>
</dbReference>
<keyword evidence="7 12" id="KW-0472">Membrane</keyword>
<dbReference type="HAMAP" id="MF_01398">
    <property type="entry name" value="ATP_synth_b_bprime"/>
    <property type="match status" value="1"/>
</dbReference>
<keyword evidence="6 12" id="KW-0406">Ion transport</keyword>
<dbReference type="Proteomes" id="UP001318760">
    <property type="component" value="Unassembled WGS sequence"/>
</dbReference>
<protein>
    <recommendedName>
        <fullName evidence="12">ATP synthase subunit b</fullName>
    </recommendedName>
    <alternativeName>
        <fullName evidence="12">ATP synthase F(0) sector subunit b</fullName>
    </alternativeName>
    <alternativeName>
        <fullName evidence="12">ATPase subunit I</fullName>
    </alternativeName>
    <alternativeName>
        <fullName evidence="12">F-type ATPase subunit b</fullName>
        <shortName evidence="12">F-ATPase subunit b</shortName>
    </alternativeName>
</protein>
<evidence type="ECO:0000313" key="17">
    <source>
        <dbReference type="EMBL" id="MBE3607165.1"/>
    </source>
</evidence>
<evidence type="ECO:0000256" key="4">
    <source>
        <dbReference type="ARBA" id="ARBA00022781"/>
    </source>
</evidence>
<keyword evidence="15" id="KW-0732">Signal</keyword>
<evidence type="ECO:0000256" key="13">
    <source>
        <dbReference type="RuleBase" id="RU003848"/>
    </source>
</evidence>
<dbReference type="RefSeq" id="WP_169937150.1">
    <property type="nucleotide sequence ID" value="NZ_CP012545.1"/>
</dbReference>
<keyword evidence="14" id="KW-0175">Coiled coil</keyword>
<evidence type="ECO:0000256" key="3">
    <source>
        <dbReference type="ARBA" id="ARBA00022692"/>
    </source>
</evidence>
<reference evidence="16 19" key="2">
    <citation type="submission" date="2020-10" db="EMBL/GenBank/DDBJ databases">
        <title>Campylobacter californiensis sp. nov. isolated from cattle and feral swine in California.</title>
        <authorList>
            <person name="Miller W.G."/>
        </authorList>
    </citation>
    <scope>NUCLEOTIDE SEQUENCE [LARGE SCALE GENOMIC DNA]</scope>
    <source>
        <strain evidence="16 19">RM12919</strain>
    </source>
</reference>
<evidence type="ECO:0000256" key="7">
    <source>
        <dbReference type="ARBA" id="ARBA00023136"/>
    </source>
</evidence>
<proteinExistence type="inferred from homology"/>
<keyword evidence="12" id="KW-1003">Cell membrane</keyword>
<dbReference type="NCBIfam" id="NF006292">
    <property type="entry name" value="PRK08475.1"/>
    <property type="match status" value="1"/>
</dbReference>
<evidence type="ECO:0000313" key="18">
    <source>
        <dbReference type="Proteomes" id="UP000650616"/>
    </source>
</evidence>
<evidence type="ECO:0000256" key="12">
    <source>
        <dbReference type="HAMAP-Rule" id="MF_01398"/>
    </source>
</evidence>
<reference evidence="17 18" key="1">
    <citation type="submission" date="2015-08" db="EMBL/GenBank/DDBJ databases">
        <title>Comparative genomics of the Campylobacter concisus group.</title>
        <authorList>
            <person name="Yee E."/>
            <person name="Chapman M.H."/>
            <person name="Huynh S."/>
            <person name="Bono J.L."/>
            <person name="On S.L."/>
            <person name="St Leger J."/>
            <person name="Foster G."/>
            <person name="Parker C.T."/>
            <person name="Miller W.G."/>
        </authorList>
    </citation>
    <scope>NUCLEOTIDE SEQUENCE [LARGE SCALE GENOMIC DNA]</scope>
    <source>
        <strain evidence="17 18">RM9337</strain>
    </source>
</reference>
<dbReference type="Pfam" id="PF00430">
    <property type="entry name" value="ATP-synt_B"/>
    <property type="match status" value="1"/>
</dbReference>
<dbReference type="InterPro" id="IPR002146">
    <property type="entry name" value="ATP_synth_b/b'su_bac/chlpt"/>
</dbReference>
<feature type="transmembrane region" description="Helical" evidence="12">
    <location>
        <begin position="27"/>
        <end position="46"/>
    </location>
</feature>
<feature type="coiled-coil region" evidence="14">
    <location>
        <begin position="50"/>
        <end position="116"/>
    </location>
</feature>
<keyword evidence="2 12" id="KW-0138">CF(0)</keyword>
<comment type="similarity">
    <text evidence="12 13">Belongs to the ATPase B chain family.</text>
</comment>
<dbReference type="Proteomes" id="UP000650616">
    <property type="component" value="Unassembled WGS sequence"/>
</dbReference>
<dbReference type="CDD" id="cd06503">
    <property type="entry name" value="ATP-synt_Fo_b"/>
    <property type="match status" value="1"/>
</dbReference>
<keyword evidence="18" id="KW-1185">Reference proteome</keyword>
<evidence type="ECO:0000256" key="6">
    <source>
        <dbReference type="ARBA" id="ARBA00023065"/>
    </source>
</evidence>
<evidence type="ECO:0000256" key="14">
    <source>
        <dbReference type="SAM" id="Coils"/>
    </source>
</evidence>
<keyword evidence="5 12" id="KW-1133">Transmembrane helix</keyword>
<feature type="signal peptide" evidence="15">
    <location>
        <begin position="1"/>
        <end position="17"/>
    </location>
</feature>
<gene>
    <name evidence="12" type="primary">atpF</name>
    <name evidence="16" type="ORF">CCAL12919_01195</name>
    <name evidence="17" type="ORF">CCAL9337_00245</name>
</gene>
<keyword evidence="3 12" id="KW-0812">Transmembrane</keyword>
<organism evidence="17 18">
    <name type="scientific">Campylobacter californiensis</name>
    <dbReference type="NCBI Taxonomy" id="1032243"/>
    <lineage>
        <taxon>Bacteria</taxon>
        <taxon>Pseudomonadati</taxon>
        <taxon>Campylobacterota</taxon>
        <taxon>Epsilonproteobacteria</taxon>
        <taxon>Campylobacterales</taxon>
        <taxon>Campylobacteraceae</taxon>
        <taxon>Campylobacter</taxon>
    </lineage>
</organism>
<name>A0AAW3ZWF0_9BACT</name>
<keyword evidence="4 12" id="KW-0375">Hydrogen ion transport</keyword>
<evidence type="ECO:0000256" key="11">
    <source>
        <dbReference type="ARBA" id="ARBA00037847"/>
    </source>
</evidence>
<keyword evidence="8 12" id="KW-0066">ATP synthesis</keyword>
<dbReference type="AlphaFoldDB" id="A0AAW3ZWF0"/>
<comment type="caution">
    <text evidence="17">The sequence shown here is derived from an EMBL/GenBank/DDBJ whole genome shotgun (WGS) entry which is preliminary data.</text>
</comment>
<evidence type="ECO:0000256" key="10">
    <source>
        <dbReference type="ARBA" id="ARBA00025614"/>
    </source>
</evidence>
<evidence type="ECO:0000256" key="8">
    <source>
        <dbReference type="ARBA" id="ARBA00023310"/>
    </source>
</evidence>
<evidence type="ECO:0000256" key="15">
    <source>
        <dbReference type="SAM" id="SignalP"/>
    </source>
</evidence>
<comment type="function">
    <text evidence="10">Component of the F(0) channel, it forms part of the peripheral stalk, linking F(1) to F(0). The b'-subunit is a diverged and duplicated form of b found in plants and photosynthetic bacteria.</text>
</comment>
<evidence type="ECO:0000313" key="16">
    <source>
        <dbReference type="EMBL" id="MBE2985752.1"/>
    </source>
</evidence>
<comment type="subunit">
    <text evidence="12">F-type ATPases have 2 components, F(1) - the catalytic core - and F(0) - the membrane proton channel. F(1) has five subunits: alpha(3), beta(3), gamma(1), delta(1), epsilon(1). F(0) has three main subunits: a(1), b(2) and c(10-14). The alpha and beta chains form an alternating ring which encloses part of the gamma chain. F(1) is attached to F(0) by a central stalk formed by the gamma and epsilon chains, while a peripheral stalk is formed by the delta and b chains.</text>
</comment>
<evidence type="ECO:0000313" key="19">
    <source>
        <dbReference type="Proteomes" id="UP001318760"/>
    </source>
</evidence>
<dbReference type="GO" id="GO:0046933">
    <property type="term" value="F:proton-transporting ATP synthase activity, rotational mechanism"/>
    <property type="evidence" value="ECO:0007669"/>
    <property type="project" value="UniProtKB-UniRule"/>
</dbReference>
<comment type="subcellular location">
    <subcellularLocation>
        <location evidence="12">Cell membrane</location>
        <topology evidence="12">Single-pass membrane protein</topology>
    </subcellularLocation>
    <subcellularLocation>
        <location evidence="11">Endomembrane system</location>
        <topology evidence="11">Single-pass membrane protein</topology>
    </subcellularLocation>
</comment>
<dbReference type="GO" id="GO:0012505">
    <property type="term" value="C:endomembrane system"/>
    <property type="evidence" value="ECO:0007669"/>
    <property type="project" value="UniProtKB-SubCell"/>
</dbReference>
<evidence type="ECO:0000256" key="9">
    <source>
        <dbReference type="ARBA" id="ARBA00025198"/>
    </source>
</evidence>
<keyword evidence="1 12" id="KW-0813">Transport</keyword>
<dbReference type="GO" id="GO:0045259">
    <property type="term" value="C:proton-transporting ATP synthase complex"/>
    <property type="evidence" value="ECO:0007669"/>
    <property type="project" value="UniProtKB-KW"/>
</dbReference>